<name>A0A6B8KFP6_9HYPH</name>
<evidence type="ECO:0000313" key="2">
    <source>
        <dbReference type="Proteomes" id="UP000309061"/>
    </source>
</evidence>
<dbReference type="KEGG" id="mhey:H2LOC_013060"/>
<dbReference type="RefSeq" id="WP_136496779.1">
    <property type="nucleotide sequence ID" value="NZ_CP046052.1"/>
</dbReference>
<keyword evidence="2" id="KW-1185">Reference proteome</keyword>
<sequence length="79" mass="8794">MDIRDPGPQFRKIRQLMILLPQAFGRDKPEFAMFSCELTAFPLLEIPLPGAFSDRGVATSAALPPDSISKPRQLLRKAL</sequence>
<gene>
    <name evidence="1" type="ORF">H2LOC_013060</name>
</gene>
<protein>
    <submittedName>
        <fullName evidence="1">Uncharacterized protein</fullName>
    </submittedName>
</protein>
<proteinExistence type="predicted"/>
<dbReference type="AlphaFoldDB" id="A0A6B8KFP6"/>
<dbReference type="Proteomes" id="UP000309061">
    <property type="component" value="Chromosome"/>
</dbReference>
<reference evidence="1 2" key="1">
    <citation type="submission" date="2019-11" db="EMBL/GenBank/DDBJ databases">
        <title>The genome sequence of Methylocystis heyeri.</title>
        <authorList>
            <person name="Oshkin I.Y."/>
            <person name="Miroshnikov K."/>
            <person name="Dedysh S.N."/>
        </authorList>
    </citation>
    <scope>NUCLEOTIDE SEQUENCE [LARGE SCALE GENOMIC DNA]</scope>
    <source>
        <strain evidence="1 2">H2</strain>
    </source>
</reference>
<dbReference type="EMBL" id="CP046052">
    <property type="protein sequence ID" value="QGM46547.1"/>
    <property type="molecule type" value="Genomic_DNA"/>
</dbReference>
<organism evidence="1 2">
    <name type="scientific">Methylocystis heyeri</name>
    <dbReference type="NCBI Taxonomy" id="391905"/>
    <lineage>
        <taxon>Bacteria</taxon>
        <taxon>Pseudomonadati</taxon>
        <taxon>Pseudomonadota</taxon>
        <taxon>Alphaproteobacteria</taxon>
        <taxon>Hyphomicrobiales</taxon>
        <taxon>Methylocystaceae</taxon>
        <taxon>Methylocystis</taxon>
    </lineage>
</organism>
<evidence type="ECO:0000313" key="1">
    <source>
        <dbReference type="EMBL" id="QGM46547.1"/>
    </source>
</evidence>
<accession>A0A6B8KFP6</accession>